<feature type="domain" description="ACT-like" evidence="13">
    <location>
        <begin position="423"/>
        <end position="494"/>
    </location>
</feature>
<evidence type="ECO:0000256" key="1">
    <source>
        <dbReference type="ARBA" id="ARBA00001274"/>
    </source>
</evidence>
<dbReference type="Gene3D" id="3.40.50.1100">
    <property type="match status" value="2"/>
</dbReference>
<organism evidence="14 15">
    <name type="scientific">Methylobacterium isbiliense</name>
    <dbReference type="NCBI Taxonomy" id="315478"/>
    <lineage>
        <taxon>Bacteria</taxon>
        <taxon>Pseudomonadati</taxon>
        <taxon>Pseudomonadota</taxon>
        <taxon>Alphaproteobacteria</taxon>
        <taxon>Hyphomicrobiales</taxon>
        <taxon>Methylobacteriaceae</taxon>
        <taxon>Methylobacterium</taxon>
    </lineage>
</organism>
<dbReference type="SUPFAM" id="SSF55021">
    <property type="entry name" value="ACT-like"/>
    <property type="match status" value="1"/>
</dbReference>
<dbReference type="RefSeq" id="WP_238242058.1">
    <property type="nucleotide sequence ID" value="NZ_BPQQ01000142.1"/>
</dbReference>
<dbReference type="PROSITE" id="PS51672">
    <property type="entry name" value="ACT_LIKE"/>
    <property type="match status" value="2"/>
</dbReference>
<evidence type="ECO:0000256" key="8">
    <source>
        <dbReference type="ARBA" id="ARBA00022898"/>
    </source>
</evidence>
<evidence type="ECO:0000256" key="3">
    <source>
        <dbReference type="ARBA" id="ARBA00004810"/>
    </source>
</evidence>
<dbReference type="Proteomes" id="UP001055153">
    <property type="component" value="Unassembled WGS sequence"/>
</dbReference>
<dbReference type="InterPro" id="IPR001926">
    <property type="entry name" value="TrpB-like_PALP"/>
</dbReference>
<dbReference type="NCBIfam" id="NF006674">
    <property type="entry name" value="PRK09224.1"/>
    <property type="match status" value="1"/>
</dbReference>
<dbReference type="EC" id="4.3.1.19" evidence="12"/>
<dbReference type="Pfam" id="PF00291">
    <property type="entry name" value="PALP"/>
    <property type="match status" value="1"/>
</dbReference>
<evidence type="ECO:0000313" key="15">
    <source>
        <dbReference type="Proteomes" id="UP001055153"/>
    </source>
</evidence>
<dbReference type="Pfam" id="PF00585">
    <property type="entry name" value="Thr_dehydrat_C"/>
    <property type="match status" value="2"/>
</dbReference>
<feature type="domain" description="ACT-like" evidence="13">
    <location>
        <begin position="328"/>
        <end position="400"/>
    </location>
</feature>
<dbReference type="SUPFAM" id="SSF53686">
    <property type="entry name" value="Tryptophan synthase beta subunit-like PLP-dependent enzymes"/>
    <property type="match status" value="1"/>
</dbReference>
<evidence type="ECO:0000256" key="5">
    <source>
        <dbReference type="ARBA" id="ARBA00022605"/>
    </source>
</evidence>
<reference evidence="14" key="2">
    <citation type="submission" date="2021-08" db="EMBL/GenBank/DDBJ databases">
        <authorList>
            <person name="Tani A."/>
            <person name="Ola A."/>
            <person name="Ogura Y."/>
            <person name="Katsura K."/>
            <person name="Hayashi T."/>
        </authorList>
    </citation>
    <scope>NUCLEOTIDE SEQUENCE</scope>
    <source>
        <strain evidence="14">DSM 17168</strain>
    </source>
</reference>
<evidence type="ECO:0000256" key="10">
    <source>
        <dbReference type="ARBA" id="ARBA00023304"/>
    </source>
</evidence>
<comment type="subunit">
    <text evidence="12">Homotetramer.</text>
</comment>
<keyword evidence="6 12" id="KW-0412">Isoleucine biosynthesis</keyword>
<evidence type="ECO:0000256" key="9">
    <source>
        <dbReference type="ARBA" id="ARBA00023239"/>
    </source>
</evidence>
<dbReference type="InterPro" id="IPR038110">
    <property type="entry name" value="TD_ACT-like_sf"/>
</dbReference>
<gene>
    <name evidence="12 14" type="primary">ilvA</name>
    <name evidence="14" type="ORF">GMJLKIPL_6583</name>
</gene>
<evidence type="ECO:0000256" key="4">
    <source>
        <dbReference type="ARBA" id="ARBA00010869"/>
    </source>
</evidence>
<keyword evidence="15" id="KW-1185">Reference proteome</keyword>
<dbReference type="InterPro" id="IPR050147">
    <property type="entry name" value="Ser/Thr_Dehydratase"/>
</dbReference>
<dbReference type="NCBIfam" id="NF009130">
    <property type="entry name" value="PRK12483.1"/>
    <property type="match status" value="1"/>
</dbReference>
<dbReference type="InterPro" id="IPR001721">
    <property type="entry name" value="TD_ACT-like"/>
</dbReference>
<keyword evidence="7" id="KW-0677">Repeat</keyword>
<dbReference type="PANTHER" id="PTHR48078">
    <property type="entry name" value="THREONINE DEHYDRATASE, MITOCHONDRIAL-RELATED"/>
    <property type="match status" value="1"/>
</dbReference>
<sequence>MHDYIRKILTARVYDVASESPLDPMPRLSGRLKAPVLLKREDLQPVFSFKLRGAYNKMAALPPEALARGVICASAGNHAQGVALAAAKLKVPATIVMPRTTPAIKVEAVRARGGTAVLHGDAFDEAYAHAKILEAEQGLTFIHPYDDPDVIAGQGTVGMEILRQHSGPIEAIFVPIGGGGLAAGIATFVKFLRPETKVFGVEPDDAAGMAAALKAGERVVLNQVGLFADGVAVRQAGAETFRLCRQHLDGVVTVDTDAICAAVKDVFDDTRAMSEPSGALAVAGLKEYVARGEGRGGTLVAINSGANLNFDRLRHIAERAELGERREVLLAVTIPERAGSYRAFIEALGQRAITEFNYRYAEGLEAHIFVGVQLQGLPGEKAALVASLTDRGYPVLDLSDNEMAKVHVRYMVGGRVPGLADERLLRFEFPERPGALLKFLDGLGDIWNISLFHYRNHGADYGRVLAGIQVPAADRDRFARALADLGYPHHDESDNPAYRLFLDGNAARMEALQPA</sequence>
<dbReference type="InterPro" id="IPR005787">
    <property type="entry name" value="Thr_deHydtase_biosynth"/>
</dbReference>
<evidence type="ECO:0000256" key="7">
    <source>
        <dbReference type="ARBA" id="ARBA00022737"/>
    </source>
</evidence>
<dbReference type="InterPro" id="IPR000634">
    <property type="entry name" value="Ser/Thr_deHydtase_PyrdxlP-BS"/>
</dbReference>
<dbReference type="CDD" id="cd04906">
    <property type="entry name" value="ACT_ThrD-I_1"/>
    <property type="match status" value="1"/>
</dbReference>
<reference evidence="14" key="1">
    <citation type="journal article" date="2021" name="Front. Microbiol.">
        <title>Comprehensive Comparative Genomics and Phenotyping of Methylobacterium Species.</title>
        <authorList>
            <person name="Alessa O."/>
            <person name="Ogura Y."/>
            <person name="Fujitani Y."/>
            <person name="Takami H."/>
            <person name="Hayashi T."/>
            <person name="Sahin N."/>
            <person name="Tani A."/>
        </authorList>
    </citation>
    <scope>NUCLEOTIDE SEQUENCE</scope>
    <source>
        <strain evidence="14">DSM 17168</strain>
    </source>
</reference>
<comment type="function">
    <text evidence="11 12">Catalyzes the anaerobic formation of alpha-ketobutyrate and ammonia from threonine in a two-step reaction. The first step involved a dehydration of threonine and a production of enamine intermediates (aminocrotonate), which tautomerizes to its imine form (iminobutyrate). Both intermediates are unstable and short-lived. The second step is the nonenzymatic hydrolysis of the enamine/imine intermediates to form 2-ketobutyrate and free ammonia. In the low water environment of the cell, the second step is accelerated by RidA.</text>
</comment>
<comment type="similarity">
    <text evidence="4 12">Belongs to the serine/threonine dehydratase family.</text>
</comment>
<comment type="pathway">
    <text evidence="3 12">Amino-acid biosynthesis; L-isoleucine biosynthesis; 2-oxobutanoate from L-threonine: step 1/1.</text>
</comment>
<dbReference type="PROSITE" id="PS00165">
    <property type="entry name" value="DEHYDRATASE_SER_THR"/>
    <property type="match status" value="1"/>
</dbReference>
<evidence type="ECO:0000256" key="2">
    <source>
        <dbReference type="ARBA" id="ARBA00001933"/>
    </source>
</evidence>
<dbReference type="CDD" id="cd04907">
    <property type="entry name" value="ACT_ThrD-I_2"/>
    <property type="match status" value="1"/>
</dbReference>
<dbReference type="InterPro" id="IPR045865">
    <property type="entry name" value="ACT-like_dom_sf"/>
</dbReference>
<evidence type="ECO:0000313" key="14">
    <source>
        <dbReference type="EMBL" id="GJE04619.1"/>
    </source>
</evidence>
<keyword evidence="9 12" id="KW-0456">Lyase</keyword>
<evidence type="ECO:0000256" key="11">
    <source>
        <dbReference type="ARBA" id="ARBA00025527"/>
    </source>
</evidence>
<dbReference type="NCBIfam" id="TIGR01124">
    <property type="entry name" value="ilvA_2Cterm"/>
    <property type="match status" value="1"/>
</dbReference>
<dbReference type="PANTHER" id="PTHR48078:SF11">
    <property type="entry name" value="THREONINE DEHYDRATASE, MITOCHONDRIAL"/>
    <property type="match status" value="1"/>
</dbReference>
<dbReference type="InterPro" id="IPR036052">
    <property type="entry name" value="TrpB-like_PALP_sf"/>
</dbReference>
<evidence type="ECO:0000259" key="13">
    <source>
        <dbReference type="PROSITE" id="PS51672"/>
    </source>
</evidence>
<comment type="caution">
    <text evidence="14">The sequence shown here is derived from an EMBL/GenBank/DDBJ whole genome shotgun (WGS) entry which is preliminary data.</text>
</comment>
<comment type="cofactor">
    <cofactor evidence="2 12">
        <name>pyridoxal 5'-phosphate</name>
        <dbReference type="ChEBI" id="CHEBI:597326"/>
    </cofactor>
</comment>
<evidence type="ECO:0000256" key="12">
    <source>
        <dbReference type="RuleBase" id="RU362012"/>
    </source>
</evidence>
<keyword evidence="5 12" id="KW-0028">Amino-acid biosynthesis</keyword>
<dbReference type="Gene3D" id="3.40.1020.10">
    <property type="entry name" value="Biosynthetic Threonine Deaminase, Domain 3"/>
    <property type="match status" value="1"/>
</dbReference>
<proteinExistence type="inferred from homology"/>
<keyword evidence="8 12" id="KW-0663">Pyridoxal phosphate</keyword>
<accession>A0ABQ4SN03</accession>
<keyword evidence="10 12" id="KW-0100">Branched-chain amino acid biosynthesis</keyword>
<dbReference type="CDD" id="cd01562">
    <property type="entry name" value="Thr-dehyd"/>
    <property type="match status" value="1"/>
</dbReference>
<protein>
    <recommendedName>
        <fullName evidence="12">L-threonine dehydratase</fullName>
        <ecNumber evidence="12">4.3.1.19</ecNumber>
    </recommendedName>
    <alternativeName>
        <fullName evidence="12">Threonine deaminase</fullName>
    </alternativeName>
</protein>
<name>A0ABQ4SN03_9HYPH</name>
<evidence type="ECO:0000256" key="6">
    <source>
        <dbReference type="ARBA" id="ARBA00022624"/>
    </source>
</evidence>
<comment type="catalytic activity">
    <reaction evidence="1 12">
        <text>L-threonine = 2-oxobutanoate + NH4(+)</text>
        <dbReference type="Rhea" id="RHEA:22108"/>
        <dbReference type="ChEBI" id="CHEBI:16763"/>
        <dbReference type="ChEBI" id="CHEBI:28938"/>
        <dbReference type="ChEBI" id="CHEBI:57926"/>
        <dbReference type="EC" id="4.3.1.19"/>
    </reaction>
</comment>
<dbReference type="EMBL" id="BPQQ01000142">
    <property type="protein sequence ID" value="GJE04619.1"/>
    <property type="molecule type" value="Genomic_DNA"/>
</dbReference>